<dbReference type="PANTHER" id="PTHR37479">
    <property type="entry name" value="CELL DIVISION PROTEIN FTSL"/>
    <property type="match status" value="1"/>
</dbReference>
<dbReference type="NCBIfam" id="TIGR02209">
    <property type="entry name" value="ftsL_broad"/>
    <property type="match status" value="1"/>
</dbReference>
<dbReference type="Pfam" id="PF04999">
    <property type="entry name" value="FtsL"/>
    <property type="match status" value="1"/>
</dbReference>
<dbReference type="InterPro" id="IPR011922">
    <property type="entry name" value="Cell_div_FtsL"/>
</dbReference>
<keyword evidence="2 8" id="KW-1003">Cell membrane</keyword>
<organism evidence="11 12">
    <name type="scientific">Solilutibacter oculi</name>
    <dbReference type="NCBI Taxonomy" id="2698682"/>
    <lineage>
        <taxon>Bacteria</taxon>
        <taxon>Pseudomonadati</taxon>
        <taxon>Pseudomonadota</taxon>
        <taxon>Gammaproteobacteria</taxon>
        <taxon>Lysobacterales</taxon>
        <taxon>Lysobacteraceae</taxon>
        <taxon>Solilutibacter</taxon>
    </lineage>
</organism>
<keyword evidence="7 8" id="KW-0131">Cell cycle</keyword>
<proteinExistence type="inferred from homology"/>
<keyword evidence="6 8" id="KW-0472">Membrane</keyword>
<keyword evidence="12" id="KW-1185">Reference proteome</keyword>
<evidence type="ECO:0000256" key="9">
    <source>
        <dbReference type="NCBIfam" id="TIGR02209"/>
    </source>
</evidence>
<evidence type="ECO:0000256" key="10">
    <source>
        <dbReference type="SAM" id="Coils"/>
    </source>
</evidence>
<dbReference type="KEGG" id="lue:DCD74_08170"/>
<reference evidence="12" key="1">
    <citation type="submission" date="2018-05" db="EMBL/GenBank/DDBJ databases">
        <title>Luteimonas pekinense sp. nov., isolated from human Meibomian gland secretions, Beijing, China.</title>
        <authorList>
            <person name="Wen T."/>
            <person name="Bai H."/>
            <person name="Lv H."/>
        </authorList>
    </citation>
    <scope>NUCLEOTIDE SEQUENCE [LARGE SCALE GENOMIC DNA]</scope>
    <source>
        <strain evidence="12">83-4</strain>
    </source>
</reference>
<dbReference type="EMBL" id="CP029556">
    <property type="protein sequence ID" value="AXA84661.1"/>
    <property type="molecule type" value="Genomic_DNA"/>
</dbReference>
<dbReference type="Proteomes" id="UP000251842">
    <property type="component" value="Chromosome"/>
</dbReference>
<evidence type="ECO:0000256" key="7">
    <source>
        <dbReference type="ARBA" id="ARBA00023306"/>
    </source>
</evidence>
<keyword evidence="10" id="KW-0175">Coiled coil</keyword>
<dbReference type="RefSeq" id="WP_112926874.1">
    <property type="nucleotide sequence ID" value="NZ_CP029556.1"/>
</dbReference>
<evidence type="ECO:0000256" key="2">
    <source>
        <dbReference type="ARBA" id="ARBA00022475"/>
    </source>
</evidence>
<dbReference type="AlphaFoldDB" id="A0A344J6K1"/>
<evidence type="ECO:0000256" key="4">
    <source>
        <dbReference type="ARBA" id="ARBA00022692"/>
    </source>
</evidence>
<keyword evidence="4 8" id="KW-0812">Transmembrane</keyword>
<dbReference type="OrthoDB" id="5298556at2"/>
<name>A0A344J6K1_9GAMM</name>
<dbReference type="GO" id="GO:0043093">
    <property type="term" value="P:FtsZ-dependent cytokinesis"/>
    <property type="evidence" value="ECO:0007669"/>
    <property type="project" value="UniProtKB-UniRule"/>
</dbReference>
<evidence type="ECO:0000256" key="3">
    <source>
        <dbReference type="ARBA" id="ARBA00022618"/>
    </source>
</evidence>
<dbReference type="PANTHER" id="PTHR37479:SF1">
    <property type="entry name" value="CELL DIVISION PROTEIN FTSL"/>
    <property type="match status" value="1"/>
</dbReference>
<evidence type="ECO:0000313" key="12">
    <source>
        <dbReference type="Proteomes" id="UP000251842"/>
    </source>
</evidence>
<dbReference type="GO" id="GO:0032153">
    <property type="term" value="C:cell division site"/>
    <property type="evidence" value="ECO:0007669"/>
    <property type="project" value="UniProtKB-UniRule"/>
</dbReference>
<keyword evidence="3 8" id="KW-0132">Cell division</keyword>
<comment type="similarity">
    <text evidence="8">Belongs to the FtsL family.</text>
</comment>
<evidence type="ECO:0000313" key="11">
    <source>
        <dbReference type="EMBL" id="AXA84661.1"/>
    </source>
</evidence>
<evidence type="ECO:0000256" key="6">
    <source>
        <dbReference type="ARBA" id="ARBA00023136"/>
    </source>
</evidence>
<evidence type="ECO:0000256" key="1">
    <source>
        <dbReference type="ARBA" id="ARBA00004401"/>
    </source>
</evidence>
<keyword evidence="5 8" id="KW-1133">Transmembrane helix</keyword>
<comment type="subunit">
    <text evidence="8">Part of a complex composed of FtsB, FtsL and FtsQ.</text>
</comment>
<comment type="subcellular location">
    <subcellularLocation>
        <location evidence="8">Cell inner membrane</location>
        <topology evidence="8">Single-pass type II membrane protein</topology>
    </subcellularLocation>
    <subcellularLocation>
        <location evidence="1">Cell membrane</location>
        <topology evidence="1">Single-pass type II membrane protein</topology>
    </subcellularLocation>
    <text evidence="8">Localizes to the division septum where it forms a ring structure.</text>
</comment>
<keyword evidence="8" id="KW-0997">Cell inner membrane</keyword>
<protein>
    <recommendedName>
        <fullName evidence="8 9">Cell division protein FtsL</fullName>
    </recommendedName>
</protein>
<dbReference type="HAMAP" id="MF_00910">
    <property type="entry name" value="FtsL"/>
    <property type="match status" value="1"/>
</dbReference>
<accession>A0A344J6K1</accession>
<evidence type="ECO:0000256" key="5">
    <source>
        <dbReference type="ARBA" id="ARBA00022989"/>
    </source>
</evidence>
<feature type="coiled-coil region" evidence="10">
    <location>
        <begin position="28"/>
        <end position="55"/>
    </location>
</feature>
<evidence type="ECO:0000256" key="8">
    <source>
        <dbReference type="HAMAP-Rule" id="MF_00910"/>
    </source>
</evidence>
<gene>
    <name evidence="8 11" type="primary">ftsL</name>
    <name evidence="11" type="ORF">DCD74_08170</name>
</gene>
<dbReference type="GO" id="GO:0005886">
    <property type="term" value="C:plasma membrane"/>
    <property type="evidence" value="ECO:0007669"/>
    <property type="project" value="UniProtKB-SubCell"/>
</dbReference>
<comment type="function">
    <text evidence="8">Essential cell division protein. May link together the upstream cell division proteins, which are predominantly cytoplasmic, with the downstream cell division proteins, which are predominantly periplasmic.</text>
</comment>
<sequence>MSLRFIVLLLLALDIATAVGVVMARHRHRQLFVELNRLEKTRDELNVDFSRLQLEQATWAESTLIDRTARERLGMVLPKADEIVVVRP</sequence>